<keyword evidence="6 8" id="KW-0408">Iron</keyword>
<dbReference type="InterPro" id="IPR034904">
    <property type="entry name" value="FSCA_dom_sf"/>
</dbReference>
<evidence type="ECO:0000256" key="6">
    <source>
        <dbReference type="ARBA" id="ARBA00023004"/>
    </source>
</evidence>
<dbReference type="GO" id="GO:0046872">
    <property type="term" value="F:metal ion binding"/>
    <property type="evidence" value="ECO:0007669"/>
    <property type="project" value="UniProtKB-KW"/>
</dbReference>
<keyword evidence="11" id="KW-1185">Reference proteome</keyword>
<keyword evidence="7 8" id="KW-0411">Iron-sulfur</keyword>
<dbReference type="Gene3D" id="3.40.50.300">
    <property type="entry name" value="P-loop containing nucleotide triphosphate hydrolases"/>
    <property type="match status" value="1"/>
</dbReference>
<evidence type="ECO:0000313" key="10">
    <source>
        <dbReference type="EMBL" id="QGY44602.1"/>
    </source>
</evidence>
<evidence type="ECO:0000256" key="5">
    <source>
        <dbReference type="ARBA" id="ARBA00022840"/>
    </source>
</evidence>
<dbReference type="GO" id="GO:0051539">
    <property type="term" value="F:4 iron, 4 sulfur cluster binding"/>
    <property type="evidence" value="ECO:0007669"/>
    <property type="project" value="TreeGrafter"/>
</dbReference>
<dbReference type="PANTHER" id="PTHR42961">
    <property type="entry name" value="IRON-SULFUR PROTEIN NUBPL"/>
    <property type="match status" value="1"/>
</dbReference>
<evidence type="ECO:0000256" key="3">
    <source>
        <dbReference type="ARBA" id="ARBA00022723"/>
    </source>
</evidence>
<dbReference type="FunFam" id="3.40.50.300:FF:001119">
    <property type="entry name" value="Iron-sulfur cluster carrier protein"/>
    <property type="match status" value="1"/>
</dbReference>
<evidence type="ECO:0000256" key="4">
    <source>
        <dbReference type="ARBA" id="ARBA00022741"/>
    </source>
</evidence>
<comment type="similarity">
    <text evidence="1">In the N-terminal section; belongs to the MIP18 family.</text>
</comment>
<accession>A0A6I6JWS9</accession>
<feature type="domain" description="MIP18 family-like" evidence="9">
    <location>
        <begin position="13"/>
        <end position="81"/>
    </location>
</feature>
<keyword evidence="8" id="KW-0378">Hydrolase</keyword>
<protein>
    <recommendedName>
        <fullName evidence="8">Iron-sulfur cluster carrier protein</fullName>
    </recommendedName>
</protein>
<evidence type="ECO:0000256" key="7">
    <source>
        <dbReference type="ARBA" id="ARBA00023014"/>
    </source>
</evidence>
<organism evidence="10 11">
    <name type="scientific">Maribellus comscasis</name>
    <dbReference type="NCBI Taxonomy" id="2681766"/>
    <lineage>
        <taxon>Bacteria</taxon>
        <taxon>Pseudomonadati</taxon>
        <taxon>Bacteroidota</taxon>
        <taxon>Bacteroidia</taxon>
        <taxon>Marinilabiliales</taxon>
        <taxon>Prolixibacteraceae</taxon>
        <taxon>Maribellus</taxon>
    </lineage>
</organism>
<dbReference type="GO" id="GO:0005524">
    <property type="term" value="F:ATP binding"/>
    <property type="evidence" value="ECO:0007669"/>
    <property type="project" value="UniProtKB-UniRule"/>
</dbReference>
<dbReference type="PANTHER" id="PTHR42961:SF2">
    <property type="entry name" value="IRON-SULFUR PROTEIN NUBPL"/>
    <property type="match status" value="1"/>
</dbReference>
<dbReference type="AlphaFoldDB" id="A0A6I6JWS9"/>
<dbReference type="KEGG" id="mcos:GM418_13300"/>
<dbReference type="InterPro" id="IPR044304">
    <property type="entry name" value="NUBPL-like"/>
</dbReference>
<evidence type="ECO:0000256" key="1">
    <source>
        <dbReference type="ARBA" id="ARBA00007352"/>
    </source>
</evidence>
<dbReference type="RefSeq" id="WP_158867066.1">
    <property type="nucleotide sequence ID" value="NZ_CP046401.1"/>
</dbReference>
<reference evidence="10 11" key="1">
    <citation type="submission" date="2019-11" db="EMBL/GenBank/DDBJ databases">
        <authorList>
            <person name="Zheng R.K."/>
            <person name="Sun C.M."/>
        </authorList>
    </citation>
    <scope>NUCLEOTIDE SEQUENCE [LARGE SCALE GENOMIC DNA]</scope>
    <source>
        <strain evidence="10 11">WC007</strain>
    </source>
</reference>
<proteinExistence type="inferred from homology"/>
<dbReference type="Pfam" id="PF01883">
    <property type="entry name" value="FeS_assembly_P"/>
    <property type="match status" value="1"/>
</dbReference>
<comment type="similarity">
    <text evidence="2">In the C-terminal section; belongs to the Mrp/NBP35 ATP-binding proteins family.</text>
</comment>
<dbReference type="Gene3D" id="3.30.300.130">
    <property type="entry name" value="Fe-S cluster assembly (FSCA)"/>
    <property type="match status" value="1"/>
</dbReference>
<sequence>MAEIPRKLIVPKNVTDALREVKYPGSNEDIVSLDMVQEIRIAGQRISFSLVFQKSNDPNIEQVVLACENAIKKHLGDEVEIEDNIAVKFLHDMERPILPQVKNIVAVASGKGGVGKSTVAVNLAVALANSGAKVGLIDADIFGPSIPKMFGAEDIRPTGEKVDGREVINPVEKFGVKFLSVGFFVDAESAIIWRGPMASNALKQLISEGNWGELDYLLIDLPPGTSDIHLTLVQSVPVTGAIIVTTPQDVALADVIRGTSMFQSKSIDVPVLGLVENMAWFTPAELPENKYYIFGKDGGKILADKLGLKLLGQIPIVQSIREGGDAGTPVAANGETVTGMAFTELAKSVKHQVHLRNIQKAPTKKVKITRK</sequence>
<keyword evidence="3 8" id="KW-0479">Metal-binding</keyword>
<dbReference type="PROSITE" id="PS01215">
    <property type="entry name" value="MRP"/>
    <property type="match status" value="1"/>
</dbReference>
<dbReference type="InterPro" id="IPR000808">
    <property type="entry name" value="Mrp-like_CS"/>
</dbReference>
<gene>
    <name evidence="10" type="ORF">GM418_13300</name>
</gene>
<dbReference type="GO" id="GO:0140663">
    <property type="term" value="F:ATP-dependent FeS chaperone activity"/>
    <property type="evidence" value="ECO:0007669"/>
    <property type="project" value="InterPro"/>
</dbReference>
<dbReference type="SUPFAM" id="SSF117916">
    <property type="entry name" value="Fe-S cluster assembly (FSCA) domain-like"/>
    <property type="match status" value="1"/>
</dbReference>
<evidence type="ECO:0000313" key="11">
    <source>
        <dbReference type="Proteomes" id="UP000428260"/>
    </source>
</evidence>
<keyword evidence="4 8" id="KW-0547">Nucleotide-binding</keyword>
<keyword evidence="5 8" id="KW-0067">ATP-binding</keyword>
<dbReference type="HAMAP" id="MF_02040">
    <property type="entry name" value="Mrp_NBP35"/>
    <property type="match status" value="1"/>
</dbReference>
<dbReference type="EMBL" id="CP046401">
    <property type="protein sequence ID" value="QGY44602.1"/>
    <property type="molecule type" value="Genomic_DNA"/>
</dbReference>
<evidence type="ECO:0000259" key="9">
    <source>
        <dbReference type="Pfam" id="PF01883"/>
    </source>
</evidence>
<dbReference type="InterPro" id="IPR019591">
    <property type="entry name" value="Mrp/NBP35_ATP-bd"/>
</dbReference>
<dbReference type="GO" id="GO:0016887">
    <property type="term" value="F:ATP hydrolysis activity"/>
    <property type="evidence" value="ECO:0007669"/>
    <property type="project" value="UniProtKB-UniRule"/>
</dbReference>
<dbReference type="Pfam" id="PF10609">
    <property type="entry name" value="ParA"/>
    <property type="match status" value="1"/>
</dbReference>
<dbReference type="SUPFAM" id="SSF52540">
    <property type="entry name" value="P-loop containing nucleoside triphosphate hydrolases"/>
    <property type="match status" value="1"/>
</dbReference>
<dbReference type="Proteomes" id="UP000428260">
    <property type="component" value="Chromosome"/>
</dbReference>
<comment type="similarity">
    <text evidence="8">Belongs to the Mrp/NBP35 ATP-binding proteins family.</text>
</comment>
<dbReference type="GO" id="GO:0016226">
    <property type="term" value="P:iron-sulfur cluster assembly"/>
    <property type="evidence" value="ECO:0007669"/>
    <property type="project" value="InterPro"/>
</dbReference>
<name>A0A6I6JWS9_9BACT</name>
<comment type="subunit">
    <text evidence="8">Homodimer.</text>
</comment>
<dbReference type="InterPro" id="IPR033756">
    <property type="entry name" value="YlxH/NBP35"/>
</dbReference>
<dbReference type="InterPro" id="IPR002744">
    <property type="entry name" value="MIP18-like"/>
</dbReference>
<feature type="binding site" evidence="8">
    <location>
        <begin position="110"/>
        <end position="117"/>
    </location>
    <ligand>
        <name>ATP</name>
        <dbReference type="ChEBI" id="CHEBI:30616"/>
    </ligand>
</feature>
<evidence type="ECO:0000256" key="8">
    <source>
        <dbReference type="HAMAP-Rule" id="MF_02040"/>
    </source>
</evidence>
<dbReference type="InterPro" id="IPR027417">
    <property type="entry name" value="P-loop_NTPase"/>
</dbReference>
<comment type="function">
    <text evidence="8">Binds and transfers iron-sulfur (Fe-S) clusters to target apoproteins. Can hydrolyze ATP.</text>
</comment>
<evidence type="ECO:0000256" key="2">
    <source>
        <dbReference type="ARBA" id="ARBA00008205"/>
    </source>
</evidence>
<dbReference type="CDD" id="cd02037">
    <property type="entry name" value="Mrp_NBP35"/>
    <property type="match status" value="1"/>
</dbReference>